<feature type="repeat" description="TPR" evidence="3">
    <location>
        <begin position="667"/>
        <end position="700"/>
    </location>
</feature>
<evidence type="ECO:0000313" key="6">
    <source>
        <dbReference type="Proteomes" id="UP000177346"/>
    </source>
</evidence>
<dbReference type="PANTHER" id="PTHR44858:SF1">
    <property type="entry name" value="UDP-N-ACETYLGLUCOSAMINE--PEPTIDE N-ACETYLGLUCOSAMINYLTRANSFERASE SPINDLY-RELATED"/>
    <property type="match status" value="1"/>
</dbReference>
<keyword evidence="4" id="KW-1133">Transmembrane helix</keyword>
<dbReference type="Gene3D" id="1.25.40.10">
    <property type="entry name" value="Tetratricopeptide repeat domain"/>
    <property type="match status" value="2"/>
</dbReference>
<evidence type="ECO:0000256" key="2">
    <source>
        <dbReference type="ARBA" id="ARBA00022803"/>
    </source>
</evidence>
<dbReference type="InterPro" id="IPR019734">
    <property type="entry name" value="TPR_rpt"/>
</dbReference>
<keyword evidence="4" id="KW-0472">Membrane</keyword>
<gene>
    <name evidence="5" type="ORF">A3B19_03300</name>
</gene>
<feature type="transmembrane region" description="Helical" evidence="4">
    <location>
        <begin position="376"/>
        <end position="395"/>
    </location>
</feature>
<evidence type="ECO:0000256" key="4">
    <source>
        <dbReference type="SAM" id="Phobius"/>
    </source>
</evidence>
<dbReference type="InterPro" id="IPR011990">
    <property type="entry name" value="TPR-like_helical_dom_sf"/>
</dbReference>
<feature type="transmembrane region" description="Helical" evidence="4">
    <location>
        <begin position="71"/>
        <end position="89"/>
    </location>
</feature>
<feature type="transmembrane region" description="Helical" evidence="4">
    <location>
        <begin position="250"/>
        <end position="273"/>
    </location>
</feature>
<keyword evidence="2 3" id="KW-0802">TPR repeat</keyword>
<accession>A0A1F5XH13</accession>
<dbReference type="PROSITE" id="PS50005">
    <property type="entry name" value="TPR"/>
    <property type="match status" value="2"/>
</dbReference>
<dbReference type="AlphaFoldDB" id="A0A1F5XH13"/>
<dbReference type="GO" id="GO:0046813">
    <property type="term" value="P:receptor-mediated virion attachment to host cell"/>
    <property type="evidence" value="ECO:0007669"/>
    <property type="project" value="TreeGrafter"/>
</dbReference>
<dbReference type="SMART" id="SM00028">
    <property type="entry name" value="TPR"/>
    <property type="match status" value="4"/>
</dbReference>
<feature type="transmembrane region" description="Helical" evidence="4">
    <location>
        <begin position="345"/>
        <end position="369"/>
    </location>
</feature>
<keyword evidence="1" id="KW-0677">Repeat</keyword>
<organism evidence="5 6">
    <name type="scientific">Candidatus Giovannonibacteria bacterium RIFCSPLOWO2_01_FULL_46_32</name>
    <dbReference type="NCBI Taxonomy" id="1798353"/>
    <lineage>
        <taxon>Bacteria</taxon>
        <taxon>Candidatus Giovannoniibacteriota</taxon>
    </lineage>
</organism>
<dbReference type="EMBL" id="MFIF01000006">
    <property type="protein sequence ID" value="OGF87232.1"/>
    <property type="molecule type" value="Genomic_DNA"/>
</dbReference>
<keyword evidence="4" id="KW-0812">Transmembrane</keyword>
<feature type="transmembrane region" description="Helical" evidence="4">
    <location>
        <begin position="172"/>
        <end position="191"/>
    </location>
</feature>
<reference evidence="5 6" key="1">
    <citation type="journal article" date="2016" name="Nat. Commun.">
        <title>Thousands of microbial genomes shed light on interconnected biogeochemical processes in an aquifer system.</title>
        <authorList>
            <person name="Anantharaman K."/>
            <person name="Brown C.T."/>
            <person name="Hug L.A."/>
            <person name="Sharon I."/>
            <person name="Castelle C.J."/>
            <person name="Probst A.J."/>
            <person name="Thomas B.C."/>
            <person name="Singh A."/>
            <person name="Wilkins M.J."/>
            <person name="Karaoz U."/>
            <person name="Brodie E.L."/>
            <person name="Williams K.H."/>
            <person name="Hubbard S.S."/>
            <person name="Banfield J.F."/>
        </authorList>
    </citation>
    <scope>NUCLEOTIDE SEQUENCE [LARGE SCALE GENOMIC DNA]</scope>
</reference>
<feature type="repeat" description="TPR" evidence="3">
    <location>
        <begin position="701"/>
        <end position="734"/>
    </location>
</feature>
<sequence>MSIPGDFLYKAAQWCLMALAFLLPVWFLPVTIAPVEFNKLLMVSVLVFLSFVLYLAHSIRAGSVSLPYHRVFIVWGAFLLSILASAIISRSGASLWGIAAEPSSFLALLTFSLMSFMIMTLFSEPAHFSRLMIALGLGLTAFLAMVWILSIFGLGQSLGGLFASRAFNPVGSWNSVGFTAAFFLMLLYPFLSVSFGGTRWVIAALFLLSLFLVLVVNFPALWGIIGFFAILLLSYGIWRKNTSLAGVGFPLALLLVALFAFFFTAFIASSIAFPAPLEVGVSHGATLQVAGHALKENTVFGTGPASFGYLWDKYKPAEVNNTLFWGLRFTVGSSYFLSALGETGVLGWVLLLAFFGWLWYLGVMALASAHDSRAETLVFAAFLLFSLAILMFMFYSAGYVLAALGFFATGLLLAALRISGAFKIYEFSLVKEEGPRGFISALVVVFFIILGALGLYFVSVRYVGQLAYAKGLEAINAGNLDEAERKILIAAQSDGANDLYLRALSQVYMSKAQLLLQDMATPPDILGSRFKDFLDRAVSVSQSAIKAEPQDFLNYRALGQIYSFLVRLSAAGGMEAAQAQYDEALKRAPRNPLLWRDKAMVYLSDVALRNNRDSLKKAEESLLKAVSLKPDYAEGHFLLAQIYDAEGQAAEAIKRGEAAALLAPNDIGTLFQLGILYYRANRLGDAEIVFRRAVEINTNYSNARYFLGLIYDRGGRRAEAISEFGKILALNPDNGEVKQILSNLRAKKAALAGIAGPAPEKRSEPPVKGR</sequence>
<dbReference type="Pfam" id="PF13432">
    <property type="entry name" value="TPR_16"/>
    <property type="match status" value="1"/>
</dbReference>
<evidence type="ECO:0000256" key="1">
    <source>
        <dbReference type="ARBA" id="ARBA00022737"/>
    </source>
</evidence>
<feature type="transmembrane region" description="Helical" evidence="4">
    <location>
        <begin position="131"/>
        <end position="152"/>
    </location>
</feature>
<dbReference type="GO" id="GO:0009279">
    <property type="term" value="C:cell outer membrane"/>
    <property type="evidence" value="ECO:0007669"/>
    <property type="project" value="TreeGrafter"/>
</dbReference>
<name>A0A1F5XH13_9BACT</name>
<dbReference type="PANTHER" id="PTHR44858">
    <property type="entry name" value="TETRATRICOPEPTIDE REPEAT PROTEIN 6"/>
    <property type="match status" value="1"/>
</dbReference>
<feature type="transmembrane region" description="Helical" evidence="4">
    <location>
        <begin position="221"/>
        <end position="238"/>
    </location>
</feature>
<comment type="caution">
    <text evidence="5">The sequence shown here is derived from an EMBL/GenBank/DDBJ whole genome shotgun (WGS) entry which is preliminary data.</text>
</comment>
<feature type="transmembrane region" description="Helical" evidence="4">
    <location>
        <begin position="437"/>
        <end position="458"/>
    </location>
</feature>
<dbReference type="Proteomes" id="UP000177346">
    <property type="component" value="Unassembled WGS sequence"/>
</dbReference>
<feature type="transmembrane region" description="Helical" evidence="4">
    <location>
        <begin position="198"/>
        <end position="215"/>
    </location>
</feature>
<dbReference type="SUPFAM" id="SSF48452">
    <property type="entry name" value="TPR-like"/>
    <property type="match status" value="2"/>
</dbReference>
<feature type="transmembrane region" description="Helical" evidence="4">
    <location>
        <begin position="401"/>
        <end position="425"/>
    </location>
</feature>
<feature type="transmembrane region" description="Helical" evidence="4">
    <location>
        <begin position="7"/>
        <end position="28"/>
    </location>
</feature>
<proteinExistence type="predicted"/>
<dbReference type="InterPro" id="IPR050498">
    <property type="entry name" value="Ycf3"/>
</dbReference>
<protein>
    <submittedName>
        <fullName evidence="5">Uncharacterized protein</fullName>
    </submittedName>
</protein>
<evidence type="ECO:0000256" key="3">
    <source>
        <dbReference type="PROSITE-ProRule" id="PRU00339"/>
    </source>
</evidence>
<evidence type="ECO:0000313" key="5">
    <source>
        <dbReference type="EMBL" id="OGF87232.1"/>
    </source>
</evidence>
<feature type="transmembrane region" description="Helical" evidence="4">
    <location>
        <begin position="40"/>
        <end position="59"/>
    </location>
</feature>
<feature type="transmembrane region" description="Helical" evidence="4">
    <location>
        <begin position="95"/>
        <end position="119"/>
    </location>
</feature>